<comment type="caution">
    <text evidence="3">The sequence shown here is derived from an EMBL/GenBank/DDBJ whole genome shotgun (WGS) entry which is preliminary data.</text>
</comment>
<name>A0A9D2I1P2_9FIRM</name>
<protein>
    <recommendedName>
        <fullName evidence="5">DUF4367 domain-containing protein</fullName>
    </recommendedName>
</protein>
<dbReference type="EMBL" id="DWYY01000005">
    <property type="protein sequence ID" value="HJA91626.1"/>
    <property type="molecule type" value="Genomic_DNA"/>
</dbReference>
<keyword evidence="2" id="KW-0812">Transmembrane</keyword>
<keyword evidence="2" id="KW-0472">Membrane</keyword>
<proteinExistence type="predicted"/>
<sequence length="335" mass="38232">MAENKESRDEKLIEELYEKLWWYTYEASDEEFDQKEVDAIVRLLDVLEPVYEDQAYEPGAEASLKRFWERYGEEEENAAMEPNPDSEEGTFGPDAAAAEADVSVELDMEPEGDGGRKETDAAAGPVETLSEMAERSASSGRGGRWRKRLIRIAIGAAACVVLLISVNVGCYALRKKSFFEIVRDGVGRTEITVTGNTEGIEDRDDVNINCSTWKEVEEIVGTDILEPAYIPDGYEMKSLTVQSAELRNIIGARYEDEKGFFVRIRIIVYKRNYGKDMMQYDKDWDRLDEKLSNEDVHFYKKENELEAFFSKDNCVYYILNNENIEILQQVVGGMT</sequence>
<evidence type="ECO:0000256" key="1">
    <source>
        <dbReference type="SAM" id="MobiDB-lite"/>
    </source>
</evidence>
<reference evidence="3" key="2">
    <citation type="submission" date="2021-04" db="EMBL/GenBank/DDBJ databases">
        <authorList>
            <person name="Gilroy R."/>
        </authorList>
    </citation>
    <scope>NUCLEOTIDE SEQUENCE</scope>
    <source>
        <strain evidence="3">CHK179-7159</strain>
    </source>
</reference>
<keyword evidence="2" id="KW-1133">Transmembrane helix</keyword>
<dbReference type="AlphaFoldDB" id="A0A9D2I1P2"/>
<dbReference type="Proteomes" id="UP000886858">
    <property type="component" value="Unassembled WGS sequence"/>
</dbReference>
<accession>A0A9D2I1P2</accession>
<feature type="region of interest" description="Disordered" evidence="1">
    <location>
        <begin position="107"/>
        <end position="139"/>
    </location>
</feature>
<evidence type="ECO:0008006" key="5">
    <source>
        <dbReference type="Google" id="ProtNLM"/>
    </source>
</evidence>
<reference evidence="3" key="1">
    <citation type="journal article" date="2021" name="PeerJ">
        <title>Extensive microbial diversity within the chicken gut microbiome revealed by metagenomics and culture.</title>
        <authorList>
            <person name="Gilroy R."/>
            <person name="Ravi A."/>
            <person name="Getino M."/>
            <person name="Pursley I."/>
            <person name="Horton D.L."/>
            <person name="Alikhan N.F."/>
            <person name="Baker D."/>
            <person name="Gharbi K."/>
            <person name="Hall N."/>
            <person name="Watson M."/>
            <person name="Adriaenssens E.M."/>
            <person name="Foster-Nyarko E."/>
            <person name="Jarju S."/>
            <person name="Secka A."/>
            <person name="Antonio M."/>
            <person name="Oren A."/>
            <person name="Chaudhuri R.R."/>
            <person name="La Ragione R."/>
            <person name="Hildebrand F."/>
            <person name="Pallen M.J."/>
        </authorList>
    </citation>
    <scope>NUCLEOTIDE SEQUENCE</scope>
    <source>
        <strain evidence="3">CHK179-7159</strain>
    </source>
</reference>
<evidence type="ECO:0000313" key="3">
    <source>
        <dbReference type="EMBL" id="HJA91626.1"/>
    </source>
</evidence>
<feature type="transmembrane region" description="Helical" evidence="2">
    <location>
        <begin position="149"/>
        <end position="168"/>
    </location>
</feature>
<organism evidence="3 4">
    <name type="scientific">Candidatus Eisenbergiella merdipullorum</name>
    <dbReference type="NCBI Taxonomy" id="2838553"/>
    <lineage>
        <taxon>Bacteria</taxon>
        <taxon>Bacillati</taxon>
        <taxon>Bacillota</taxon>
        <taxon>Clostridia</taxon>
        <taxon>Lachnospirales</taxon>
        <taxon>Lachnospiraceae</taxon>
        <taxon>Eisenbergiella</taxon>
    </lineage>
</organism>
<evidence type="ECO:0000256" key="2">
    <source>
        <dbReference type="SAM" id="Phobius"/>
    </source>
</evidence>
<gene>
    <name evidence="3" type="ORF">H9717_00635</name>
</gene>
<evidence type="ECO:0000313" key="4">
    <source>
        <dbReference type="Proteomes" id="UP000886858"/>
    </source>
</evidence>